<dbReference type="EMBL" id="CAJNOK010008087">
    <property type="protein sequence ID" value="CAF1053682.1"/>
    <property type="molecule type" value="Genomic_DNA"/>
</dbReference>
<keyword evidence="3 10" id="KW-0479">Metal-binding</keyword>
<evidence type="ECO:0000256" key="9">
    <source>
        <dbReference type="PIRSR" id="PIRSR601233-2"/>
    </source>
</evidence>
<evidence type="ECO:0000313" key="13">
    <source>
        <dbReference type="EMBL" id="CAF3734005.1"/>
    </source>
</evidence>
<sequence>MTNTSFSDASLSLEIRALHTRRKKLSVTQDSEIYSKKQPLLANASVSLPLIIQTAGVPIHVYTHSLESEALQQLITLAESGIAEEFVACMPDAHVGVGATIGTVFASRSHISPYAVGSDIGCGMCAVPIQGLTISNLKKKWKTEIQQSIKQRIPTGHDSRSKPYPKLGTLGSGNHFIEVLYDETEQIWVMLHSLAGKQMKKKCLPIKNELKYLSIESQEGQDYLLDMNWCLNYAKQNRSIMMTILCDIMKQVTGYSADKSRIVNIHHNYCQTEDVYIESKNTTETLYITRKGATSARKGQLGIIPGSMGEGSFIVEGLGDPKSFYSCSHGAGRLLSRTEAMKNISQEDFENAMSGITCDVNAALRDECPQAYKDLTIVMANQSSLTRVVHRLKPLVNVKGISARNIRTREKKSKKHREFFMTM</sequence>
<feature type="binding site" evidence="9">
    <location>
        <begin position="329"/>
        <end position="332"/>
    </location>
    <ligand>
        <name>GMP</name>
        <dbReference type="ChEBI" id="CHEBI:58115"/>
    </ligand>
</feature>
<comment type="caution">
    <text evidence="11">The sequence shown here is derived from an EMBL/GenBank/DDBJ whole genome shotgun (WGS) entry which is preliminary data.</text>
</comment>
<evidence type="ECO:0000256" key="6">
    <source>
        <dbReference type="ARBA" id="ARBA00023211"/>
    </source>
</evidence>
<evidence type="ECO:0000313" key="15">
    <source>
        <dbReference type="Proteomes" id="UP000663829"/>
    </source>
</evidence>
<dbReference type="PANTHER" id="PTHR43749">
    <property type="entry name" value="RNA-SPLICING LIGASE RTCB"/>
    <property type="match status" value="1"/>
</dbReference>
<reference evidence="11" key="1">
    <citation type="submission" date="2021-02" db="EMBL/GenBank/DDBJ databases">
        <authorList>
            <person name="Nowell W R."/>
        </authorList>
    </citation>
    <scope>NUCLEOTIDE SEQUENCE</scope>
</reference>
<dbReference type="Proteomes" id="UP000663829">
    <property type="component" value="Unassembled WGS sequence"/>
</dbReference>
<dbReference type="GO" id="GO:0042245">
    <property type="term" value="P:RNA repair"/>
    <property type="evidence" value="ECO:0007669"/>
    <property type="project" value="TreeGrafter"/>
</dbReference>
<dbReference type="GO" id="GO:0003909">
    <property type="term" value="F:DNA ligase activity"/>
    <property type="evidence" value="ECO:0007669"/>
    <property type="project" value="TreeGrafter"/>
</dbReference>
<evidence type="ECO:0000256" key="2">
    <source>
        <dbReference type="ARBA" id="ARBA00022598"/>
    </source>
</evidence>
<accession>A0A814DUI6</accession>
<proteinExistence type="predicted"/>
<name>A0A814DUI6_9BILA</name>
<dbReference type="EMBL" id="CAJNOQ010002454">
    <property type="protein sequence ID" value="CAF0959236.1"/>
    <property type="molecule type" value="Genomic_DNA"/>
</dbReference>
<dbReference type="PANTHER" id="PTHR43749:SF2">
    <property type="entry name" value="RNA-SPLICING LIGASE RTCB"/>
    <property type="match status" value="1"/>
</dbReference>
<keyword evidence="5 9" id="KW-0342">GTP-binding</keyword>
<dbReference type="EC" id="6.5.1.8" evidence="1"/>
<dbReference type="GO" id="GO:0006396">
    <property type="term" value="P:RNA processing"/>
    <property type="evidence" value="ECO:0007669"/>
    <property type="project" value="InterPro"/>
</dbReference>
<keyword evidence="4 9" id="KW-0547">Nucleotide-binding</keyword>
<gene>
    <name evidence="11" type="ORF">GPM918_LOCUS11665</name>
    <name evidence="12" type="ORF">OVA965_LOCUS17066</name>
    <name evidence="13" type="ORF">SRO942_LOCUS11666</name>
    <name evidence="14" type="ORF">TMI583_LOCUS17074</name>
</gene>
<organism evidence="11 15">
    <name type="scientific">Didymodactylos carnosus</name>
    <dbReference type="NCBI Taxonomy" id="1234261"/>
    <lineage>
        <taxon>Eukaryota</taxon>
        <taxon>Metazoa</taxon>
        <taxon>Spiralia</taxon>
        <taxon>Gnathifera</taxon>
        <taxon>Rotifera</taxon>
        <taxon>Eurotatoria</taxon>
        <taxon>Bdelloidea</taxon>
        <taxon>Philodinida</taxon>
        <taxon>Philodinidae</taxon>
        <taxon>Didymodactylos</taxon>
    </lineage>
</organism>
<dbReference type="InterPro" id="IPR001233">
    <property type="entry name" value="RtcB"/>
</dbReference>
<keyword evidence="2" id="KW-0436">Ligase</keyword>
<dbReference type="EMBL" id="CAJOBA010008099">
    <property type="protein sequence ID" value="CAF3820123.1"/>
    <property type="molecule type" value="Genomic_DNA"/>
</dbReference>
<feature type="binding site" evidence="9">
    <location>
        <begin position="267"/>
        <end position="268"/>
    </location>
    <ligand>
        <name>GMP</name>
        <dbReference type="ChEBI" id="CHEBI:58115"/>
    </ligand>
</feature>
<evidence type="ECO:0000256" key="10">
    <source>
        <dbReference type="PIRSR" id="PIRSR601233-3"/>
    </source>
</evidence>
<dbReference type="EMBL" id="CAJOBC010002454">
    <property type="protein sequence ID" value="CAF3734005.1"/>
    <property type="molecule type" value="Genomic_DNA"/>
</dbReference>
<comment type="catalytic activity">
    <reaction evidence="7">
        <text>a 3'-end 3'-phospho-ribonucleotide-RNA + a 5'-end dephospho-ribonucleoside-RNA + GTP = a ribonucleotidyl-ribonucleotide-RNA + GMP + diphosphate</text>
        <dbReference type="Rhea" id="RHEA:68076"/>
        <dbReference type="Rhea" id="RHEA-COMP:10463"/>
        <dbReference type="Rhea" id="RHEA-COMP:13936"/>
        <dbReference type="Rhea" id="RHEA-COMP:17355"/>
        <dbReference type="ChEBI" id="CHEBI:33019"/>
        <dbReference type="ChEBI" id="CHEBI:37565"/>
        <dbReference type="ChEBI" id="CHEBI:58115"/>
        <dbReference type="ChEBI" id="CHEBI:83062"/>
        <dbReference type="ChEBI" id="CHEBI:138284"/>
        <dbReference type="ChEBI" id="CHEBI:173118"/>
        <dbReference type="EC" id="6.5.1.8"/>
    </reaction>
</comment>
<evidence type="ECO:0000256" key="1">
    <source>
        <dbReference type="ARBA" id="ARBA00012726"/>
    </source>
</evidence>
<feature type="binding site" evidence="10">
    <location>
        <position position="175"/>
    </location>
    <ligand>
        <name>Mn(2+)</name>
        <dbReference type="ChEBI" id="CHEBI:29035"/>
        <label>1</label>
    </ligand>
</feature>
<evidence type="ECO:0000256" key="4">
    <source>
        <dbReference type="ARBA" id="ARBA00022741"/>
    </source>
</evidence>
<feature type="binding site" evidence="10">
    <location>
        <position position="192"/>
    </location>
    <ligand>
        <name>Mn(2+)</name>
        <dbReference type="ChEBI" id="CHEBI:29035"/>
        <label>2</label>
    </ligand>
</feature>
<dbReference type="SUPFAM" id="SSF103365">
    <property type="entry name" value="Hypothetical protein PH1602"/>
    <property type="match status" value="1"/>
</dbReference>
<protein>
    <recommendedName>
        <fullName evidence="1">3'-phosphate/5'-hydroxy nucleic acid ligase</fullName>
        <ecNumber evidence="1">6.5.1.8</ecNumber>
    </recommendedName>
</protein>
<dbReference type="OrthoDB" id="10249697at2759"/>
<keyword evidence="6 10" id="KW-0464">Manganese</keyword>
<keyword evidence="15" id="KW-1185">Reference proteome</keyword>
<dbReference type="InterPro" id="IPR036025">
    <property type="entry name" value="RtcB-like_sf"/>
</dbReference>
<dbReference type="Proteomes" id="UP000682733">
    <property type="component" value="Unassembled WGS sequence"/>
</dbReference>
<dbReference type="InterPro" id="IPR052915">
    <property type="entry name" value="RtcB-like"/>
</dbReference>
<evidence type="ECO:0000313" key="12">
    <source>
        <dbReference type="EMBL" id="CAF1053682.1"/>
    </source>
</evidence>
<feature type="binding site" evidence="9">
    <location>
        <begin position="305"/>
        <end position="308"/>
    </location>
    <ligand>
        <name>GMP</name>
        <dbReference type="ChEBI" id="CHEBI:58115"/>
    </ligand>
</feature>
<dbReference type="Proteomes" id="UP000677228">
    <property type="component" value="Unassembled WGS sequence"/>
</dbReference>
<evidence type="ECO:0000256" key="5">
    <source>
        <dbReference type="ARBA" id="ARBA00023134"/>
    </source>
</evidence>
<evidence type="ECO:0000313" key="11">
    <source>
        <dbReference type="EMBL" id="CAF0959236.1"/>
    </source>
</evidence>
<dbReference type="Gene3D" id="3.90.1860.10">
    <property type="entry name" value="tRNA-splicing ligase RtcB"/>
    <property type="match status" value="2"/>
</dbReference>
<feature type="binding site" evidence="9">
    <location>
        <position position="312"/>
    </location>
    <ligand>
        <name>GMP</name>
        <dbReference type="ChEBI" id="CHEBI:58115"/>
    </ligand>
</feature>
<dbReference type="GO" id="GO:0030145">
    <property type="term" value="F:manganese ion binding"/>
    <property type="evidence" value="ECO:0007669"/>
    <property type="project" value="TreeGrafter"/>
</dbReference>
<evidence type="ECO:0000313" key="14">
    <source>
        <dbReference type="EMBL" id="CAF3820123.1"/>
    </source>
</evidence>
<dbReference type="AlphaFoldDB" id="A0A814DUI6"/>
<comment type="cofactor">
    <cofactor evidence="10">
        <name>Mn(2+)</name>
        <dbReference type="ChEBI" id="CHEBI:29035"/>
    </cofactor>
    <text evidence="10">Binds 2 manganese ions per subunit.</text>
</comment>
<evidence type="ECO:0000256" key="7">
    <source>
        <dbReference type="ARBA" id="ARBA00047746"/>
    </source>
</evidence>
<evidence type="ECO:0000256" key="8">
    <source>
        <dbReference type="PIRSR" id="PIRSR601233-1"/>
    </source>
</evidence>
<dbReference type="Proteomes" id="UP000681722">
    <property type="component" value="Unassembled WGS sequence"/>
</dbReference>
<feature type="binding site" evidence="9">
    <location>
        <position position="399"/>
    </location>
    <ligand>
        <name>GMP</name>
        <dbReference type="ChEBI" id="CHEBI:58115"/>
    </ligand>
</feature>
<evidence type="ECO:0000256" key="3">
    <source>
        <dbReference type="ARBA" id="ARBA00022723"/>
    </source>
</evidence>
<dbReference type="GO" id="GO:0005525">
    <property type="term" value="F:GTP binding"/>
    <property type="evidence" value="ECO:0007669"/>
    <property type="project" value="UniProtKB-KW"/>
</dbReference>
<dbReference type="Pfam" id="PF01139">
    <property type="entry name" value="RtcB"/>
    <property type="match status" value="2"/>
</dbReference>
<dbReference type="GO" id="GO:0006281">
    <property type="term" value="P:DNA repair"/>
    <property type="evidence" value="ECO:0007669"/>
    <property type="project" value="TreeGrafter"/>
</dbReference>
<feature type="active site" description="GMP-histidine intermediate" evidence="8">
    <location>
        <position position="329"/>
    </location>
</feature>
<feature type="binding site" evidence="10">
    <location>
        <position position="267"/>
    </location>
    <ligand>
        <name>Mn(2+)</name>
        <dbReference type="ChEBI" id="CHEBI:29035"/>
        <label>2</label>
    </ligand>
</feature>
<feature type="binding site" evidence="9">
    <location>
        <begin position="174"/>
        <end position="178"/>
    </location>
    <ligand>
        <name>GMP</name>
        <dbReference type="ChEBI" id="CHEBI:58115"/>
    </ligand>
</feature>
<dbReference type="GO" id="GO:0170057">
    <property type="term" value="F:RNA ligase (GTP) activity"/>
    <property type="evidence" value="ECO:0007669"/>
    <property type="project" value="UniProtKB-EC"/>
</dbReference>